<keyword evidence="2" id="KW-1185">Reference proteome</keyword>
<protein>
    <recommendedName>
        <fullName evidence="3">Phytoene synthase</fullName>
    </recommendedName>
</protein>
<dbReference type="Gene3D" id="1.10.600.10">
    <property type="entry name" value="Farnesyl Diphosphate Synthase"/>
    <property type="match status" value="1"/>
</dbReference>
<dbReference type="OrthoDB" id="9814909at2"/>
<dbReference type="SUPFAM" id="SSF48576">
    <property type="entry name" value="Terpenoid synthases"/>
    <property type="match status" value="1"/>
</dbReference>
<comment type="caution">
    <text evidence="1">The sequence shown here is derived from an EMBL/GenBank/DDBJ whole genome shotgun (WGS) entry which is preliminary data.</text>
</comment>
<dbReference type="InterPro" id="IPR008949">
    <property type="entry name" value="Isoprenoid_synthase_dom_sf"/>
</dbReference>
<evidence type="ECO:0008006" key="3">
    <source>
        <dbReference type="Google" id="ProtNLM"/>
    </source>
</evidence>
<evidence type="ECO:0000313" key="2">
    <source>
        <dbReference type="Proteomes" id="UP000050471"/>
    </source>
</evidence>
<proteinExistence type="predicted"/>
<dbReference type="InterPro" id="IPR002060">
    <property type="entry name" value="Squ/phyt_synthse"/>
</dbReference>
<accession>A0A0P7JMQ1</accession>
<reference evidence="1 2" key="1">
    <citation type="submission" date="2015-09" db="EMBL/GenBank/DDBJ databases">
        <title>Draft genome sequence of Aliiroseovarius crassostreae CV919-312TSm, the causative agent of Roseovarius Oyster Disease (formerly Juvenile Oyster Disease).</title>
        <authorList>
            <person name="Kessner L."/>
            <person name="Spinard E."/>
            <person name="Nelson D."/>
        </authorList>
    </citation>
    <scope>NUCLEOTIDE SEQUENCE [LARGE SCALE GENOMIC DNA]</scope>
    <source>
        <strain evidence="1 2">CV919-312</strain>
    </source>
</reference>
<gene>
    <name evidence="1" type="ORF">AKJ29_08805</name>
</gene>
<dbReference type="Pfam" id="PF00494">
    <property type="entry name" value="SQS_PSY"/>
    <property type="match status" value="1"/>
</dbReference>
<organism evidence="1 2">
    <name type="scientific">Aliiroseovarius crassostreae</name>
    <dbReference type="NCBI Taxonomy" id="154981"/>
    <lineage>
        <taxon>Bacteria</taxon>
        <taxon>Pseudomonadati</taxon>
        <taxon>Pseudomonadota</taxon>
        <taxon>Alphaproteobacteria</taxon>
        <taxon>Rhodobacterales</taxon>
        <taxon>Paracoccaceae</taxon>
        <taxon>Aliiroseovarius</taxon>
    </lineage>
</organism>
<dbReference type="Proteomes" id="UP000050471">
    <property type="component" value="Unassembled WGS sequence"/>
</dbReference>
<sequence>MSGVMTAHEALNACAQMVQKGDPDRFLAAMTGRPDERARLFPLYAFNLEIARAPFMSNEPMVALVRLQFWRDVIEGKTVVAHEVATPLQELIAAGQLDRGLLEQMVDAREGDVDGIGRQGASSILAYAKATSGALMAASADGDREGLVRFGTALGVSNWLNSLPELARVGRGHVPPSDEVIAELANAGLAELKAARRSLPRKGSGALRSGWRTEAILNRAKSSPDLAAAGALGGSEFSRRARLLWLSALGRW</sequence>
<dbReference type="EMBL" id="LKBA01000019">
    <property type="protein sequence ID" value="KPN62332.1"/>
    <property type="molecule type" value="Genomic_DNA"/>
</dbReference>
<name>A0A0P7JMQ1_9RHOB</name>
<dbReference type="AlphaFoldDB" id="A0A0P7JMQ1"/>
<evidence type="ECO:0000313" key="1">
    <source>
        <dbReference type="EMBL" id="KPN62332.1"/>
    </source>
</evidence>
<dbReference type="STRING" id="154981.AKJ29_08805"/>